<dbReference type="GO" id="GO:0006120">
    <property type="term" value="P:mitochondrial electron transport, NADH to ubiquinone"/>
    <property type="evidence" value="ECO:0007669"/>
    <property type="project" value="InterPro"/>
</dbReference>
<feature type="transmembrane region" description="Helical" evidence="18">
    <location>
        <begin position="184"/>
        <end position="214"/>
    </location>
</feature>
<keyword evidence="6" id="KW-0813">Transport</keyword>
<keyword evidence="15 18" id="KW-0496">Mitochondrion</keyword>
<dbReference type="EMBL" id="KT876903">
    <property type="protein sequence ID" value="APO08633.1"/>
    <property type="molecule type" value="Genomic_DNA"/>
</dbReference>
<evidence type="ECO:0000256" key="7">
    <source>
        <dbReference type="ARBA" id="ARBA00022660"/>
    </source>
</evidence>
<evidence type="ECO:0000256" key="2">
    <source>
        <dbReference type="ARBA" id="ARBA00004448"/>
    </source>
</evidence>
<reference evidence="20" key="1">
    <citation type="submission" date="2015-10" db="EMBL/GenBank/DDBJ databases">
        <title>Lessons from metagenome skimming of arthropod-preserving ethanol.</title>
        <authorList>
            <person name="Linard B."/>
            <person name="Arribas P."/>
            <person name="Andujar C."/>
            <person name="Crampton-Platt A."/>
            <person name="Vogler A.P."/>
        </authorList>
    </citation>
    <scope>NUCLEOTIDE SEQUENCE</scope>
</reference>
<evidence type="ECO:0000259" key="19">
    <source>
        <dbReference type="Pfam" id="PF00361"/>
    </source>
</evidence>
<comment type="similarity">
    <text evidence="3 18">Belongs to the complex I subunit 2 family.</text>
</comment>
<dbReference type="PANTHER" id="PTHR46552:SF1">
    <property type="entry name" value="NADH-UBIQUINONE OXIDOREDUCTASE CHAIN 2"/>
    <property type="match status" value="1"/>
</dbReference>
<name>A0A343ASP3_9SCAR</name>
<evidence type="ECO:0000256" key="3">
    <source>
        <dbReference type="ARBA" id="ARBA00007012"/>
    </source>
</evidence>
<feature type="transmembrane region" description="Helical" evidence="18">
    <location>
        <begin position="91"/>
        <end position="112"/>
    </location>
</feature>
<dbReference type="PANTHER" id="PTHR46552">
    <property type="entry name" value="NADH-UBIQUINONE OXIDOREDUCTASE CHAIN 2"/>
    <property type="match status" value="1"/>
</dbReference>
<feature type="transmembrane region" description="Helical" evidence="18">
    <location>
        <begin position="312"/>
        <end position="334"/>
    </location>
</feature>
<feature type="transmembrane region" description="Helical" evidence="18">
    <location>
        <begin position="59"/>
        <end position="79"/>
    </location>
</feature>
<evidence type="ECO:0000256" key="15">
    <source>
        <dbReference type="ARBA" id="ARBA00023128"/>
    </source>
</evidence>
<evidence type="ECO:0000256" key="13">
    <source>
        <dbReference type="ARBA" id="ARBA00023027"/>
    </source>
</evidence>
<evidence type="ECO:0000256" key="6">
    <source>
        <dbReference type="ARBA" id="ARBA00022448"/>
    </source>
</evidence>
<keyword evidence="7 18" id="KW-0679">Respiratory chain</keyword>
<evidence type="ECO:0000256" key="10">
    <source>
        <dbReference type="ARBA" id="ARBA00022967"/>
    </source>
</evidence>
<dbReference type="Pfam" id="PF00361">
    <property type="entry name" value="Proton_antipo_M"/>
    <property type="match status" value="1"/>
</dbReference>
<evidence type="ECO:0000256" key="17">
    <source>
        <dbReference type="ARBA" id="ARBA00049551"/>
    </source>
</evidence>
<evidence type="ECO:0000256" key="1">
    <source>
        <dbReference type="ARBA" id="ARBA00003257"/>
    </source>
</evidence>
<dbReference type="InterPro" id="IPR050175">
    <property type="entry name" value="Complex_I_Subunit_2"/>
</dbReference>
<comment type="function">
    <text evidence="18">Core subunit of the mitochondrial membrane respiratory chain NADH dehydrogenase (Complex I) which catalyzes electron transfer from NADH through the respiratory chain, using ubiquinone as an electron acceptor. Essential for the catalytic activity and assembly of complex I.</text>
</comment>
<geneLocation type="mitochondrion" evidence="20"/>
<keyword evidence="14 18" id="KW-0830">Ubiquinone</keyword>
<keyword evidence="10 18" id="KW-1278">Translocase</keyword>
<proteinExistence type="inferred from homology"/>
<evidence type="ECO:0000256" key="16">
    <source>
        <dbReference type="ARBA" id="ARBA00023136"/>
    </source>
</evidence>
<evidence type="ECO:0000313" key="20">
    <source>
        <dbReference type="EMBL" id="APO08633.1"/>
    </source>
</evidence>
<keyword evidence="16 18" id="KW-0472">Membrane</keyword>
<dbReference type="InterPro" id="IPR003917">
    <property type="entry name" value="NADH_UbQ_OxRdtase_chain2"/>
</dbReference>
<evidence type="ECO:0000256" key="12">
    <source>
        <dbReference type="ARBA" id="ARBA00022989"/>
    </source>
</evidence>
<evidence type="ECO:0000256" key="11">
    <source>
        <dbReference type="ARBA" id="ARBA00022982"/>
    </source>
</evidence>
<keyword evidence="13 18" id="KW-0520">NAD</keyword>
<comment type="subcellular location">
    <subcellularLocation>
        <location evidence="2 18">Mitochondrion inner membrane</location>
        <topology evidence="2 18">Multi-pass membrane protein</topology>
    </subcellularLocation>
</comment>
<evidence type="ECO:0000256" key="14">
    <source>
        <dbReference type="ARBA" id="ARBA00023075"/>
    </source>
</evidence>
<gene>
    <name evidence="20" type="primary">nad2</name>
</gene>
<dbReference type="GO" id="GO:0005743">
    <property type="term" value="C:mitochondrial inner membrane"/>
    <property type="evidence" value="ECO:0007669"/>
    <property type="project" value="UniProtKB-SubCell"/>
</dbReference>
<keyword evidence="11 18" id="KW-0249">Electron transport</keyword>
<dbReference type="GO" id="GO:0008137">
    <property type="term" value="F:NADH dehydrogenase (ubiquinone) activity"/>
    <property type="evidence" value="ECO:0007669"/>
    <property type="project" value="UniProtKB-EC"/>
</dbReference>
<keyword evidence="12 18" id="KW-1133">Transmembrane helix</keyword>
<dbReference type="PRINTS" id="PR01436">
    <property type="entry name" value="NADHDHGNASE2"/>
</dbReference>
<feature type="transmembrane region" description="Helical" evidence="18">
    <location>
        <begin position="276"/>
        <end position="300"/>
    </location>
</feature>
<feature type="transmembrane region" description="Helical" evidence="18">
    <location>
        <begin position="7"/>
        <end position="27"/>
    </location>
</feature>
<evidence type="ECO:0000256" key="18">
    <source>
        <dbReference type="RuleBase" id="RU003403"/>
    </source>
</evidence>
<evidence type="ECO:0000256" key="8">
    <source>
        <dbReference type="ARBA" id="ARBA00022692"/>
    </source>
</evidence>
<organism evidence="20">
    <name type="scientific">Lucanus sp. BMNH 1425267</name>
    <dbReference type="NCBI Taxonomy" id="1928437"/>
    <lineage>
        <taxon>Eukaryota</taxon>
        <taxon>Metazoa</taxon>
        <taxon>Ecdysozoa</taxon>
        <taxon>Arthropoda</taxon>
        <taxon>Hexapoda</taxon>
        <taxon>Insecta</taxon>
        <taxon>Pterygota</taxon>
        <taxon>Neoptera</taxon>
        <taxon>Endopterygota</taxon>
        <taxon>Coleoptera</taxon>
        <taxon>Polyphaga</taxon>
        <taxon>Scarabaeiformia</taxon>
        <taxon>Lucanidae</taxon>
        <taxon>Lucaninae</taxon>
        <taxon>Lucanus</taxon>
    </lineage>
</organism>
<dbReference type="EC" id="7.1.1.2" evidence="4 18"/>
<protein>
    <recommendedName>
        <fullName evidence="5 18">NADH-ubiquinone oxidoreductase chain 2</fullName>
        <ecNumber evidence="4 18">7.1.1.2</ecNumber>
    </recommendedName>
</protein>
<evidence type="ECO:0000256" key="5">
    <source>
        <dbReference type="ARBA" id="ARBA00021008"/>
    </source>
</evidence>
<feature type="transmembrane region" description="Helical" evidence="18">
    <location>
        <begin position="147"/>
        <end position="164"/>
    </location>
</feature>
<evidence type="ECO:0000256" key="4">
    <source>
        <dbReference type="ARBA" id="ARBA00012944"/>
    </source>
</evidence>
<feature type="domain" description="NADH:quinone oxidoreductase/Mrp antiporter transmembrane" evidence="19">
    <location>
        <begin position="23"/>
        <end position="284"/>
    </location>
</feature>
<feature type="transmembrane region" description="Helical" evidence="18">
    <location>
        <begin position="235"/>
        <end position="256"/>
    </location>
</feature>
<evidence type="ECO:0000256" key="9">
    <source>
        <dbReference type="ARBA" id="ARBA00022792"/>
    </source>
</evidence>
<sequence length="337" mass="38396">MPYLNKLLFSVSLIVGTLIAISSYSWMGMWMGLEINLLSFMPLICSNKNIFSSESALKYFITQAMASSILLLSLILFSINSPYFINSESTLNMILNTSLLLKMGAAPLHFWFPEVMEGLSWMNSFVLLTWQKIAPMALLLYSSKTTYLILMTIISCMIVSGIMGQNQLSLRKIMAYSSINHIGWMLAAMMFLETVWLFYFLVYSIITLNILIMFKKLNIFSINQMATSINSQPHLKLFFSLNFLSLGGLPPFLGFFPKWLTIQILINTNLFLLSTIMILATLMTLFFYIQLIFSALIFSFNTFPPLKKTSRHMFFVTSSNLVALMSLILTTLAFNLM</sequence>
<dbReference type="AlphaFoldDB" id="A0A343ASP3"/>
<comment type="catalytic activity">
    <reaction evidence="17 18">
        <text>a ubiquinone + NADH + 5 H(+)(in) = a ubiquinol + NAD(+) + 4 H(+)(out)</text>
        <dbReference type="Rhea" id="RHEA:29091"/>
        <dbReference type="Rhea" id="RHEA-COMP:9565"/>
        <dbReference type="Rhea" id="RHEA-COMP:9566"/>
        <dbReference type="ChEBI" id="CHEBI:15378"/>
        <dbReference type="ChEBI" id="CHEBI:16389"/>
        <dbReference type="ChEBI" id="CHEBI:17976"/>
        <dbReference type="ChEBI" id="CHEBI:57540"/>
        <dbReference type="ChEBI" id="CHEBI:57945"/>
        <dbReference type="EC" id="7.1.1.2"/>
    </reaction>
</comment>
<comment type="function">
    <text evidence="1">Core subunit of the mitochondrial membrane respiratory chain NADH dehydrogenase (Complex I) that is believed to belong to the minimal assembly required for catalysis. Complex I functions in the transfer of electrons from NADH to the respiratory chain. The immediate electron acceptor for the enzyme is believed to be ubiquinone.</text>
</comment>
<accession>A0A343ASP3</accession>
<keyword evidence="8 18" id="KW-0812">Transmembrane</keyword>
<keyword evidence="9 18" id="KW-0999">Mitochondrion inner membrane</keyword>
<dbReference type="InterPro" id="IPR001750">
    <property type="entry name" value="ND/Mrp_TM"/>
</dbReference>